<dbReference type="Gene3D" id="3.30.160.60">
    <property type="entry name" value="Classic Zinc Finger"/>
    <property type="match status" value="2"/>
</dbReference>
<name>A0AAV5UV75_9BILA</name>
<dbReference type="PROSITE" id="PS50157">
    <property type="entry name" value="ZINC_FINGER_C2H2_2"/>
    <property type="match status" value="3"/>
</dbReference>
<evidence type="ECO:0000256" key="6">
    <source>
        <dbReference type="SAM" id="MobiDB-lite"/>
    </source>
</evidence>
<feature type="non-terminal residue" evidence="8">
    <location>
        <position position="1"/>
    </location>
</feature>
<sequence length="438" mass="47999">IMVIVHLRPATQVMAGPSARIVTIKRETMVARPAPAPQRTRWQCSICGKLLSSKRSYDEHLNIHNQTRPFSCDHCDYAAASQMTLRRHILRNHTSRDDWHYKCAYCGETYMEPASYQQHVSSRHFGRSATFGCPYVSCTFQTKCSKHFKEHLTKVICCANFDLTHRMPEIVPLVGSSSSGSNSSSYAVSDDLQQYLVDDDLGVGFGRRSSSIARPIIRSNGEIESVIAAAAERAANVTTAEISSSFVPLHQIPSSVVSSVSSTTIPPQRRMVVLKKTERTSDEEVCSSNKDHQLHHPSTSSSSSSLPSSLRPPSTRDDVHQIRLADDDFMKAPIALRRSAVPPPLSRMTPRRVQLAPASRRVGTSMGPPSTCRASGRSLSSHHSSSSPRPSSPVTLGGARHAPAMISADAAEMIEHVEEISATNPMMYADGSVDYDVD</sequence>
<feature type="compositionally biased region" description="Low complexity" evidence="6">
    <location>
        <begin position="297"/>
        <end position="313"/>
    </location>
</feature>
<feature type="domain" description="C2H2-type" evidence="7">
    <location>
        <begin position="70"/>
        <end position="98"/>
    </location>
</feature>
<feature type="region of interest" description="Disordered" evidence="6">
    <location>
        <begin position="340"/>
        <end position="399"/>
    </location>
</feature>
<dbReference type="Proteomes" id="UP001432322">
    <property type="component" value="Unassembled WGS sequence"/>
</dbReference>
<feature type="compositionally biased region" description="Low complexity" evidence="6">
    <location>
        <begin position="375"/>
        <end position="393"/>
    </location>
</feature>
<proteinExistence type="predicted"/>
<feature type="region of interest" description="Disordered" evidence="6">
    <location>
        <begin position="277"/>
        <end position="317"/>
    </location>
</feature>
<evidence type="ECO:0000256" key="1">
    <source>
        <dbReference type="ARBA" id="ARBA00022723"/>
    </source>
</evidence>
<dbReference type="SMART" id="SM00355">
    <property type="entry name" value="ZnF_C2H2"/>
    <property type="match status" value="3"/>
</dbReference>
<dbReference type="InterPro" id="IPR036236">
    <property type="entry name" value="Znf_C2H2_sf"/>
</dbReference>
<keyword evidence="2" id="KW-0677">Repeat</keyword>
<feature type="domain" description="C2H2-type" evidence="7">
    <location>
        <begin position="101"/>
        <end position="129"/>
    </location>
</feature>
<dbReference type="PANTHER" id="PTHR24408:SF64">
    <property type="entry name" value="LINKING IMMUNITY AND METABOLISM-RELATED"/>
    <property type="match status" value="1"/>
</dbReference>
<accession>A0AAV5UV75</accession>
<dbReference type="EMBL" id="BTSY01000001">
    <property type="protein sequence ID" value="GMT10623.1"/>
    <property type="molecule type" value="Genomic_DNA"/>
</dbReference>
<evidence type="ECO:0000313" key="8">
    <source>
        <dbReference type="EMBL" id="GMT10623.1"/>
    </source>
</evidence>
<dbReference type="PANTHER" id="PTHR24408">
    <property type="entry name" value="ZINC FINGER PROTEIN"/>
    <property type="match status" value="1"/>
</dbReference>
<feature type="domain" description="C2H2-type" evidence="7">
    <location>
        <begin position="42"/>
        <end position="69"/>
    </location>
</feature>
<evidence type="ECO:0000313" key="9">
    <source>
        <dbReference type="Proteomes" id="UP001432322"/>
    </source>
</evidence>
<dbReference type="GO" id="GO:0000981">
    <property type="term" value="F:DNA-binding transcription factor activity, RNA polymerase II-specific"/>
    <property type="evidence" value="ECO:0007669"/>
    <property type="project" value="TreeGrafter"/>
</dbReference>
<dbReference type="InterPro" id="IPR013087">
    <property type="entry name" value="Znf_C2H2_type"/>
</dbReference>
<keyword evidence="3 5" id="KW-0863">Zinc-finger</keyword>
<evidence type="ECO:0000259" key="7">
    <source>
        <dbReference type="PROSITE" id="PS50157"/>
    </source>
</evidence>
<gene>
    <name evidence="8" type="ORF">PFISCL1PPCAC_1920</name>
</gene>
<dbReference type="GO" id="GO:0008270">
    <property type="term" value="F:zinc ion binding"/>
    <property type="evidence" value="ECO:0007669"/>
    <property type="project" value="UniProtKB-KW"/>
</dbReference>
<dbReference type="GO" id="GO:0005634">
    <property type="term" value="C:nucleus"/>
    <property type="evidence" value="ECO:0007669"/>
    <property type="project" value="TreeGrafter"/>
</dbReference>
<evidence type="ECO:0000256" key="4">
    <source>
        <dbReference type="ARBA" id="ARBA00022833"/>
    </source>
</evidence>
<evidence type="ECO:0000256" key="2">
    <source>
        <dbReference type="ARBA" id="ARBA00022737"/>
    </source>
</evidence>
<organism evidence="8 9">
    <name type="scientific">Pristionchus fissidentatus</name>
    <dbReference type="NCBI Taxonomy" id="1538716"/>
    <lineage>
        <taxon>Eukaryota</taxon>
        <taxon>Metazoa</taxon>
        <taxon>Ecdysozoa</taxon>
        <taxon>Nematoda</taxon>
        <taxon>Chromadorea</taxon>
        <taxon>Rhabditida</taxon>
        <taxon>Rhabditina</taxon>
        <taxon>Diplogasteromorpha</taxon>
        <taxon>Diplogasteroidea</taxon>
        <taxon>Neodiplogasteridae</taxon>
        <taxon>Pristionchus</taxon>
    </lineage>
</organism>
<dbReference type="SUPFAM" id="SSF57667">
    <property type="entry name" value="beta-beta-alpha zinc fingers"/>
    <property type="match status" value="1"/>
</dbReference>
<dbReference type="PROSITE" id="PS00028">
    <property type="entry name" value="ZINC_FINGER_C2H2_1"/>
    <property type="match status" value="2"/>
</dbReference>
<dbReference type="GO" id="GO:0043565">
    <property type="term" value="F:sequence-specific DNA binding"/>
    <property type="evidence" value="ECO:0007669"/>
    <property type="project" value="TreeGrafter"/>
</dbReference>
<keyword evidence="1" id="KW-0479">Metal-binding</keyword>
<evidence type="ECO:0000256" key="5">
    <source>
        <dbReference type="PROSITE-ProRule" id="PRU00042"/>
    </source>
</evidence>
<keyword evidence="9" id="KW-1185">Reference proteome</keyword>
<keyword evidence="4" id="KW-0862">Zinc</keyword>
<comment type="caution">
    <text evidence="8">The sequence shown here is derived from an EMBL/GenBank/DDBJ whole genome shotgun (WGS) entry which is preliminary data.</text>
</comment>
<dbReference type="AlphaFoldDB" id="A0AAV5UV75"/>
<protein>
    <recommendedName>
        <fullName evidence="7">C2H2-type domain-containing protein</fullName>
    </recommendedName>
</protein>
<evidence type="ECO:0000256" key="3">
    <source>
        <dbReference type="ARBA" id="ARBA00022771"/>
    </source>
</evidence>
<reference evidence="8" key="1">
    <citation type="submission" date="2023-10" db="EMBL/GenBank/DDBJ databases">
        <title>Genome assembly of Pristionchus species.</title>
        <authorList>
            <person name="Yoshida K."/>
            <person name="Sommer R.J."/>
        </authorList>
    </citation>
    <scope>NUCLEOTIDE SEQUENCE</scope>
    <source>
        <strain evidence="8">RS5133</strain>
    </source>
</reference>